<organism evidence="2 3">
    <name type="scientific">Portunus trituberculatus</name>
    <name type="common">Swimming crab</name>
    <name type="synonym">Neptunus trituberculatus</name>
    <dbReference type="NCBI Taxonomy" id="210409"/>
    <lineage>
        <taxon>Eukaryota</taxon>
        <taxon>Metazoa</taxon>
        <taxon>Ecdysozoa</taxon>
        <taxon>Arthropoda</taxon>
        <taxon>Crustacea</taxon>
        <taxon>Multicrustacea</taxon>
        <taxon>Malacostraca</taxon>
        <taxon>Eumalacostraca</taxon>
        <taxon>Eucarida</taxon>
        <taxon>Decapoda</taxon>
        <taxon>Pleocyemata</taxon>
        <taxon>Brachyura</taxon>
        <taxon>Eubrachyura</taxon>
        <taxon>Portunoidea</taxon>
        <taxon>Portunidae</taxon>
        <taxon>Portuninae</taxon>
        <taxon>Portunus</taxon>
    </lineage>
</organism>
<protein>
    <submittedName>
        <fullName evidence="2">Uncharacterized protein</fullName>
    </submittedName>
</protein>
<evidence type="ECO:0000256" key="1">
    <source>
        <dbReference type="SAM" id="MobiDB-lite"/>
    </source>
</evidence>
<comment type="caution">
    <text evidence="2">The sequence shown here is derived from an EMBL/GenBank/DDBJ whole genome shotgun (WGS) entry which is preliminary data.</text>
</comment>
<sequence>MASLQDVLAPVLVVMRAVEVSLLNLGQVLWQHTQCRARETYGLLHSRAAGAYGDVKRRASDTYDDLQVKAGGTCKEVQNRAAEACQRWLHRASLAYIQSQLCLSLTLHRWHLQLTLLAKDARRRLARSLHIDVTLRDMHDKASMVHRWTKLKVAAWKRSAAHIAKVNLEKASWRAREYERVFNDDFRKLTRSSSSSSSTTFSSSTQKLHDDAKPMAPPRGRKRGEGEEGKEI</sequence>
<evidence type="ECO:0000313" key="3">
    <source>
        <dbReference type="Proteomes" id="UP000324222"/>
    </source>
</evidence>
<feature type="compositionally biased region" description="Basic and acidic residues" evidence="1">
    <location>
        <begin position="223"/>
        <end position="232"/>
    </location>
</feature>
<dbReference type="Proteomes" id="UP000324222">
    <property type="component" value="Unassembled WGS sequence"/>
</dbReference>
<gene>
    <name evidence="2" type="ORF">E2C01_026165</name>
</gene>
<name>A0A5B7EJY9_PORTR</name>
<dbReference type="EMBL" id="VSRR010002705">
    <property type="protein sequence ID" value="MPC32834.1"/>
    <property type="molecule type" value="Genomic_DNA"/>
</dbReference>
<reference evidence="2 3" key="1">
    <citation type="submission" date="2019-05" db="EMBL/GenBank/DDBJ databases">
        <title>Another draft genome of Portunus trituberculatus and its Hox gene families provides insights of decapod evolution.</title>
        <authorList>
            <person name="Jeong J.-H."/>
            <person name="Song I."/>
            <person name="Kim S."/>
            <person name="Choi T."/>
            <person name="Kim D."/>
            <person name="Ryu S."/>
            <person name="Kim W."/>
        </authorList>
    </citation>
    <scope>NUCLEOTIDE SEQUENCE [LARGE SCALE GENOMIC DNA]</scope>
    <source>
        <tissue evidence="2">Muscle</tissue>
    </source>
</reference>
<feature type="compositionally biased region" description="Low complexity" evidence="1">
    <location>
        <begin position="192"/>
        <end position="205"/>
    </location>
</feature>
<dbReference type="AlphaFoldDB" id="A0A5B7EJY9"/>
<evidence type="ECO:0000313" key="2">
    <source>
        <dbReference type="EMBL" id="MPC32834.1"/>
    </source>
</evidence>
<proteinExistence type="predicted"/>
<accession>A0A5B7EJY9</accession>
<keyword evidence="3" id="KW-1185">Reference proteome</keyword>
<feature type="region of interest" description="Disordered" evidence="1">
    <location>
        <begin position="189"/>
        <end position="232"/>
    </location>
</feature>